<feature type="repeat" description="ANK" evidence="3">
    <location>
        <begin position="423"/>
        <end position="455"/>
    </location>
</feature>
<name>A0A6J8ABC5_MYTCO</name>
<gene>
    <name evidence="4" type="ORF">MCOR_5809</name>
</gene>
<dbReference type="InterPro" id="IPR002110">
    <property type="entry name" value="Ankyrin_rpt"/>
</dbReference>
<dbReference type="PANTHER" id="PTHR24198:SF165">
    <property type="entry name" value="ANKYRIN REPEAT-CONTAINING PROTEIN-RELATED"/>
    <property type="match status" value="1"/>
</dbReference>
<dbReference type="PROSITE" id="PS50088">
    <property type="entry name" value="ANK_REPEAT"/>
    <property type="match status" value="4"/>
</dbReference>
<keyword evidence="1" id="KW-0677">Repeat</keyword>
<evidence type="ECO:0000256" key="2">
    <source>
        <dbReference type="ARBA" id="ARBA00023043"/>
    </source>
</evidence>
<dbReference type="GO" id="GO:0005737">
    <property type="term" value="C:cytoplasm"/>
    <property type="evidence" value="ECO:0007669"/>
    <property type="project" value="TreeGrafter"/>
</dbReference>
<dbReference type="EMBL" id="CACVKT020001098">
    <property type="protein sequence ID" value="CAC5364959.1"/>
    <property type="molecule type" value="Genomic_DNA"/>
</dbReference>
<evidence type="ECO:0000313" key="4">
    <source>
        <dbReference type="EMBL" id="CAC5364959.1"/>
    </source>
</evidence>
<evidence type="ECO:0000256" key="1">
    <source>
        <dbReference type="ARBA" id="ARBA00022737"/>
    </source>
</evidence>
<reference evidence="4 5" key="1">
    <citation type="submission" date="2020-06" db="EMBL/GenBank/DDBJ databases">
        <authorList>
            <person name="Li R."/>
            <person name="Bekaert M."/>
        </authorList>
    </citation>
    <scope>NUCLEOTIDE SEQUENCE [LARGE SCALE GENOMIC DNA]</scope>
    <source>
        <strain evidence="5">wild</strain>
    </source>
</reference>
<dbReference type="OrthoDB" id="539213at2759"/>
<evidence type="ECO:0000256" key="3">
    <source>
        <dbReference type="PROSITE-ProRule" id="PRU00023"/>
    </source>
</evidence>
<sequence>MLSSCRTHIYQDRTFKGLDFSSTIVCDLLSEEYRLTRLERQLIGQRYLSRGEMKKIENTIEKFEFFPLLCRLYSKHKVSEIGAFFSNPDTILRNDLKSFMQAQDQKTIAILMLFIAYNNNLHNDVLSPASGIKQKLEVISDNFHLQTHLSIQVVRSELDNLRCSYVKCSKEKYSFFHDKLFDILVSFLGDHKFDLILNIAHTNIIRDSFLLESLLKPCTVLKKNENIIIVQKDKEKDFIFRLVKDFEDGYIENVILNEHLSDTSFRKKLVQLISQSVEMEKIMYSMSRNTLTTLLVFMVDQNYCDLLSIFLIESYNLNECEWEESPLCIAIKKEYTDIVKLLLDRKCDINFFKTGSQTPLYVAARKSRNGYSFVKLLLEHSAETDIRGLFGSSPLYTATKKNNIEVVKLLLDHSANPNISNDYNNTPLHVAIAKGYYEIAMLLLEHKADFNFQDVDNKTPLFLSAENKNGVIIDFISKMSNSVNVRRQYNSALLYIACKRGDFNEVKNILLQGNIDVNNNENEFLQTALYIASEKGHSDIVSLLFDHQCDANISNINVMPISATSM</sequence>
<organism evidence="4 5">
    <name type="scientific">Mytilus coruscus</name>
    <name type="common">Sea mussel</name>
    <dbReference type="NCBI Taxonomy" id="42192"/>
    <lineage>
        <taxon>Eukaryota</taxon>
        <taxon>Metazoa</taxon>
        <taxon>Spiralia</taxon>
        <taxon>Lophotrochozoa</taxon>
        <taxon>Mollusca</taxon>
        <taxon>Bivalvia</taxon>
        <taxon>Autobranchia</taxon>
        <taxon>Pteriomorphia</taxon>
        <taxon>Mytilida</taxon>
        <taxon>Mytiloidea</taxon>
        <taxon>Mytilidae</taxon>
        <taxon>Mytilinae</taxon>
        <taxon>Mytilus</taxon>
    </lineage>
</organism>
<dbReference type="Pfam" id="PF12796">
    <property type="entry name" value="Ank_2"/>
    <property type="match status" value="2"/>
</dbReference>
<dbReference type="PROSITE" id="PS50297">
    <property type="entry name" value="ANK_REP_REGION"/>
    <property type="match status" value="2"/>
</dbReference>
<feature type="repeat" description="ANK" evidence="3">
    <location>
        <begin position="524"/>
        <end position="556"/>
    </location>
</feature>
<dbReference type="SMART" id="SM00248">
    <property type="entry name" value="ANK"/>
    <property type="match status" value="7"/>
</dbReference>
<dbReference type="Gene3D" id="1.25.40.20">
    <property type="entry name" value="Ankyrin repeat-containing domain"/>
    <property type="match status" value="1"/>
</dbReference>
<dbReference type="InterPro" id="IPR036770">
    <property type="entry name" value="Ankyrin_rpt-contain_sf"/>
</dbReference>
<dbReference type="Proteomes" id="UP000507470">
    <property type="component" value="Unassembled WGS sequence"/>
</dbReference>
<accession>A0A6J8ABC5</accession>
<feature type="repeat" description="ANK" evidence="3">
    <location>
        <begin position="390"/>
        <end position="422"/>
    </location>
</feature>
<keyword evidence="2 3" id="KW-0040">ANK repeat</keyword>
<feature type="repeat" description="ANK" evidence="3">
    <location>
        <begin position="355"/>
        <end position="389"/>
    </location>
</feature>
<dbReference type="PANTHER" id="PTHR24198">
    <property type="entry name" value="ANKYRIN REPEAT AND PROTEIN KINASE DOMAIN-CONTAINING PROTEIN"/>
    <property type="match status" value="1"/>
</dbReference>
<dbReference type="AlphaFoldDB" id="A0A6J8ABC5"/>
<evidence type="ECO:0000313" key="5">
    <source>
        <dbReference type="Proteomes" id="UP000507470"/>
    </source>
</evidence>
<proteinExistence type="predicted"/>
<dbReference type="SUPFAM" id="SSF48403">
    <property type="entry name" value="Ankyrin repeat"/>
    <property type="match status" value="1"/>
</dbReference>
<dbReference type="Pfam" id="PF00023">
    <property type="entry name" value="Ank"/>
    <property type="match status" value="1"/>
</dbReference>
<protein>
    <submittedName>
        <fullName evidence="4">Uncharacterized protein</fullName>
    </submittedName>
</protein>
<keyword evidence="5" id="KW-1185">Reference proteome</keyword>